<evidence type="ECO:0000256" key="2">
    <source>
        <dbReference type="ARBA" id="ARBA00023315"/>
    </source>
</evidence>
<dbReference type="InterPro" id="IPR000182">
    <property type="entry name" value="GNAT_dom"/>
</dbReference>
<dbReference type="InterPro" id="IPR051531">
    <property type="entry name" value="N-acetyltransferase"/>
</dbReference>
<dbReference type="EMBL" id="VTXO01000009">
    <property type="protein sequence ID" value="NOI82672.1"/>
    <property type="molecule type" value="Genomic_DNA"/>
</dbReference>
<sequence>MQKTIETNRLILRPFTEHDAPRVTELAGEKVISDMTANIPYPYKLTDAVNWIKTHQELFNSGKGVVYALVLKNSNTLVGAVSFPRLEEGEGTLGYWLGVPFWGVGYATEGSRALIEYARENLGLSKLKIMHLTDNVRSKSVISKLGTTYVGTKTIQTQGGVREVCVYTAYL</sequence>
<dbReference type="Gene3D" id="3.40.630.30">
    <property type="match status" value="1"/>
</dbReference>
<name>A0AAE5LJD2_9VIBR</name>
<proteinExistence type="inferred from homology"/>
<gene>
    <name evidence="5" type="ORF">F0237_18550</name>
</gene>
<dbReference type="PROSITE" id="PS51186">
    <property type="entry name" value="GNAT"/>
    <property type="match status" value="1"/>
</dbReference>
<comment type="similarity">
    <text evidence="3">Belongs to the acetyltransferase family. RimJ subfamily.</text>
</comment>
<protein>
    <submittedName>
        <fullName evidence="5">GNAT family N-acetyltransferase</fullName>
    </submittedName>
</protein>
<dbReference type="PANTHER" id="PTHR43792:SF8">
    <property type="entry name" value="[RIBOSOMAL PROTEIN US5]-ALANINE N-ACETYLTRANSFERASE"/>
    <property type="match status" value="1"/>
</dbReference>
<accession>A0AAE5LJD2</accession>
<keyword evidence="2" id="KW-0012">Acyltransferase</keyword>
<evidence type="ECO:0000256" key="1">
    <source>
        <dbReference type="ARBA" id="ARBA00022679"/>
    </source>
</evidence>
<feature type="domain" description="N-acetyltransferase" evidence="4">
    <location>
        <begin position="10"/>
        <end position="171"/>
    </location>
</feature>
<dbReference type="InterPro" id="IPR016181">
    <property type="entry name" value="Acyl_CoA_acyltransferase"/>
</dbReference>
<dbReference type="Proteomes" id="UP000572722">
    <property type="component" value="Unassembled WGS sequence"/>
</dbReference>
<keyword evidence="1" id="KW-0808">Transferase</keyword>
<organism evidence="5 6">
    <name type="scientific">Vibrio tubiashii</name>
    <dbReference type="NCBI Taxonomy" id="29498"/>
    <lineage>
        <taxon>Bacteria</taxon>
        <taxon>Pseudomonadati</taxon>
        <taxon>Pseudomonadota</taxon>
        <taxon>Gammaproteobacteria</taxon>
        <taxon>Vibrionales</taxon>
        <taxon>Vibrionaceae</taxon>
        <taxon>Vibrio</taxon>
        <taxon>Vibrio oreintalis group</taxon>
    </lineage>
</organism>
<evidence type="ECO:0000259" key="4">
    <source>
        <dbReference type="PROSITE" id="PS51186"/>
    </source>
</evidence>
<dbReference type="RefSeq" id="WP_171324375.1">
    <property type="nucleotide sequence ID" value="NZ_VTXO01000009.1"/>
</dbReference>
<evidence type="ECO:0000256" key="3">
    <source>
        <dbReference type="ARBA" id="ARBA00038502"/>
    </source>
</evidence>
<dbReference type="Pfam" id="PF13302">
    <property type="entry name" value="Acetyltransf_3"/>
    <property type="match status" value="1"/>
</dbReference>
<dbReference type="AlphaFoldDB" id="A0AAE5LJD2"/>
<evidence type="ECO:0000313" key="5">
    <source>
        <dbReference type="EMBL" id="NOI82672.1"/>
    </source>
</evidence>
<dbReference type="SUPFAM" id="SSF55729">
    <property type="entry name" value="Acyl-CoA N-acyltransferases (Nat)"/>
    <property type="match status" value="1"/>
</dbReference>
<evidence type="ECO:0000313" key="6">
    <source>
        <dbReference type="Proteomes" id="UP000572722"/>
    </source>
</evidence>
<comment type="caution">
    <text evidence="5">The sequence shown here is derived from an EMBL/GenBank/DDBJ whole genome shotgun (WGS) entry which is preliminary data.</text>
</comment>
<dbReference type="PANTHER" id="PTHR43792">
    <property type="entry name" value="GNAT FAMILY, PUTATIVE (AFU_ORTHOLOGUE AFUA_3G00765)-RELATED-RELATED"/>
    <property type="match status" value="1"/>
</dbReference>
<dbReference type="GO" id="GO:0016747">
    <property type="term" value="F:acyltransferase activity, transferring groups other than amino-acyl groups"/>
    <property type="evidence" value="ECO:0007669"/>
    <property type="project" value="InterPro"/>
</dbReference>
<reference evidence="5 6" key="1">
    <citation type="submission" date="2019-08" db="EMBL/GenBank/DDBJ databases">
        <title>Draft genome sequencing and comparative genomics of hatchery-associated Vibrios.</title>
        <authorList>
            <person name="Kehlet-Delgado H."/>
            <person name="Mueller R.S."/>
        </authorList>
    </citation>
    <scope>NUCLEOTIDE SEQUENCE [LARGE SCALE GENOMIC DNA]</scope>
    <source>
        <strain evidence="5 6">01-65-5-1</strain>
    </source>
</reference>